<evidence type="ECO:0000313" key="1">
    <source>
        <dbReference type="EMBL" id="KAI4357254.1"/>
    </source>
</evidence>
<comment type="caution">
    <text evidence="1">The sequence shown here is derived from an EMBL/GenBank/DDBJ whole genome shotgun (WGS) entry which is preliminary data.</text>
</comment>
<sequence length="357" mass="39598">MEEHRSSSQKRVINTDFGFTDIIFSWSIEDIFNEDLYKNRVENIELSFSSVLHFFTSYMYPLLEETQVQLSSSMEILSNAPPFAEVTALVDAKPYRAGFYHVKVESWRNRFTDRGNEPYKTLPGDVLVLADGKPELLWELESRVYADPIEAFYRALRYIDQKTMLNLRKLLERTGCDTSGIPKRRKIVASQSGMEVSAPVTQVESSNSIPIVLEDPAEEPCPPLIRRRSGARSSVSQDAEGPQPPTSAPVAPISGDIIGAGSSPKTMVPPTCAEEGQISRPITSSGDMERPLLPGDAASRGQNRSDGRLDPTALLAEFEHVGSADMLGQVGQSYGDQILLEELQQPPRENLLPPVRN</sequence>
<name>A0ACB9Q8D3_BAUVA</name>
<evidence type="ECO:0000313" key="2">
    <source>
        <dbReference type="Proteomes" id="UP000828941"/>
    </source>
</evidence>
<dbReference type="Proteomes" id="UP000828941">
    <property type="component" value="Chromosome 1"/>
</dbReference>
<dbReference type="EMBL" id="CM039426">
    <property type="protein sequence ID" value="KAI4357254.1"/>
    <property type="molecule type" value="Genomic_DNA"/>
</dbReference>
<reference evidence="1 2" key="1">
    <citation type="journal article" date="2022" name="DNA Res.">
        <title>Chromosomal-level genome assembly of the orchid tree Bauhinia variegata (Leguminosae; Cercidoideae) supports the allotetraploid origin hypothesis of Bauhinia.</title>
        <authorList>
            <person name="Zhong Y."/>
            <person name="Chen Y."/>
            <person name="Zheng D."/>
            <person name="Pang J."/>
            <person name="Liu Y."/>
            <person name="Luo S."/>
            <person name="Meng S."/>
            <person name="Qian L."/>
            <person name="Wei D."/>
            <person name="Dai S."/>
            <person name="Zhou R."/>
        </authorList>
    </citation>
    <scope>NUCLEOTIDE SEQUENCE [LARGE SCALE GENOMIC DNA]</scope>
    <source>
        <strain evidence="1">BV-YZ2020</strain>
    </source>
</reference>
<gene>
    <name evidence="1" type="ORF">L6164_001215</name>
</gene>
<proteinExistence type="predicted"/>
<keyword evidence="2" id="KW-1185">Reference proteome</keyword>
<organism evidence="1 2">
    <name type="scientific">Bauhinia variegata</name>
    <name type="common">Purple orchid tree</name>
    <name type="synonym">Phanera variegata</name>
    <dbReference type="NCBI Taxonomy" id="167791"/>
    <lineage>
        <taxon>Eukaryota</taxon>
        <taxon>Viridiplantae</taxon>
        <taxon>Streptophyta</taxon>
        <taxon>Embryophyta</taxon>
        <taxon>Tracheophyta</taxon>
        <taxon>Spermatophyta</taxon>
        <taxon>Magnoliopsida</taxon>
        <taxon>eudicotyledons</taxon>
        <taxon>Gunneridae</taxon>
        <taxon>Pentapetalae</taxon>
        <taxon>rosids</taxon>
        <taxon>fabids</taxon>
        <taxon>Fabales</taxon>
        <taxon>Fabaceae</taxon>
        <taxon>Cercidoideae</taxon>
        <taxon>Cercideae</taxon>
        <taxon>Bauhiniinae</taxon>
        <taxon>Bauhinia</taxon>
    </lineage>
</organism>
<protein>
    <submittedName>
        <fullName evidence="1">Uncharacterized protein</fullName>
    </submittedName>
</protein>
<accession>A0ACB9Q8D3</accession>